<accession>A0ABR1CYT1</accession>
<gene>
    <name evidence="2" type="primary">Necator_chrIII.g11402</name>
    <name evidence="2" type="ORF">RB195_010637</name>
</gene>
<evidence type="ECO:0000259" key="1">
    <source>
        <dbReference type="Pfam" id="PF00078"/>
    </source>
</evidence>
<evidence type="ECO:0000313" key="3">
    <source>
        <dbReference type="Proteomes" id="UP001303046"/>
    </source>
</evidence>
<evidence type="ECO:0000313" key="2">
    <source>
        <dbReference type="EMBL" id="KAK6743492.1"/>
    </source>
</evidence>
<dbReference type="Proteomes" id="UP001303046">
    <property type="component" value="Unassembled WGS sequence"/>
</dbReference>
<protein>
    <recommendedName>
        <fullName evidence="1">Reverse transcriptase domain-containing protein</fullName>
    </recommendedName>
</protein>
<comment type="caution">
    <text evidence="2">The sequence shown here is derived from an EMBL/GenBank/DDBJ whole genome shotgun (WGS) entry which is preliminary data.</text>
</comment>
<proteinExistence type="predicted"/>
<feature type="domain" description="Reverse transcriptase" evidence="1">
    <location>
        <begin position="7"/>
        <end position="73"/>
    </location>
</feature>
<dbReference type="InterPro" id="IPR000477">
    <property type="entry name" value="RT_dom"/>
</dbReference>
<organism evidence="2 3">
    <name type="scientific">Necator americanus</name>
    <name type="common">Human hookworm</name>
    <dbReference type="NCBI Taxonomy" id="51031"/>
    <lineage>
        <taxon>Eukaryota</taxon>
        <taxon>Metazoa</taxon>
        <taxon>Ecdysozoa</taxon>
        <taxon>Nematoda</taxon>
        <taxon>Chromadorea</taxon>
        <taxon>Rhabditida</taxon>
        <taxon>Rhabditina</taxon>
        <taxon>Rhabditomorpha</taxon>
        <taxon>Strongyloidea</taxon>
        <taxon>Ancylostomatidae</taxon>
        <taxon>Bunostominae</taxon>
        <taxon>Necator</taxon>
    </lineage>
</organism>
<sequence>MTKCFEKLTAMGQQLAPVRAICFMSKIEQPINERLAYMYCRHIDDCFIVISRQSEMDECFRSLNERLQYTKLTREQPKDGWLPYLNAQIKLHCNIEELVLGFGS</sequence>
<dbReference type="EMBL" id="JAVFWL010000003">
    <property type="protein sequence ID" value="KAK6743492.1"/>
    <property type="molecule type" value="Genomic_DNA"/>
</dbReference>
<reference evidence="2 3" key="1">
    <citation type="submission" date="2023-08" db="EMBL/GenBank/DDBJ databases">
        <title>A Necator americanus chromosomal reference genome.</title>
        <authorList>
            <person name="Ilik V."/>
            <person name="Petrzelkova K.J."/>
            <person name="Pardy F."/>
            <person name="Fuh T."/>
            <person name="Niatou-Singa F.S."/>
            <person name="Gouil Q."/>
            <person name="Baker L."/>
            <person name="Ritchie M.E."/>
            <person name="Jex A.R."/>
            <person name="Gazzola D."/>
            <person name="Li H."/>
            <person name="Toshio Fujiwara R."/>
            <person name="Zhan B."/>
            <person name="Aroian R.V."/>
            <person name="Pafco B."/>
            <person name="Schwarz E.M."/>
        </authorList>
    </citation>
    <scope>NUCLEOTIDE SEQUENCE [LARGE SCALE GENOMIC DNA]</scope>
    <source>
        <strain evidence="2 3">Aroian</strain>
        <tissue evidence="2">Whole animal</tissue>
    </source>
</reference>
<name>A0ABR1CYT1_NECAM</name>
<dbReference type="Pfam" id="PF00078">
    <property type="entry name" value="RVT_1"/>
    <property type="match status" value="1"/>
</dbReference>
<keyword evidence="3" id="KW-1185">Reference proteome</keyword>